<evidence type="ECO:0000256" key="1">
    <source>
        <dbReference type="SAM" id="SignalP"/>
    </source>
</evidence>
<evidence type="ECO:0000313" key="3">
    <source>
        <dbReference type="EMBL" id="STZ57485.1"/>
    </source>
</evidence>
<dbReference type="CDD" id="cd00229">
    <property type="entry name" value="SGNH_hydrolase"/>
    <property type="match status" value="1"/>
</dbReference>
<evidence type="ECO:0000313" key="4">
    <source>
        <dbReference type="Proteomes" id="UP000254978"/>
    </source>
</evidence>
<dbReference type="Gene3D" id="3.40.50.1110">
    <property type="entry name" value="SGNH hydrolase"/>
    <property type="match status" value="1"/>
</dbReference>
<accession>A0A378TC74</accession>
<feature type="domain" description="SGNH hydrolase-type esterase" evidence="2">
    <location>
        <begin position="36"/>
        <end position="202"/>
    </location>
</feature>
<sequence>MKLRKVLGALVVLAVVGGSVGGHATAAPGSFPVVAFIGDSYTWGSGASAKDKRWTSLVANKMGWLEFNVGEGGTGYLTTFENRPNYFGQLDEVTALRPDIVVVAGGQNDQPILDRNRSELFAGVSNFFVQLRSRVPRARIIGLGPSFPDALTPERYNFDQVVREAVRSVGGEFISLIRPTPVIDPAMLEPDRVHVGDAGHAAIASRVLADMHPV</sequence>
<protein>
    <submittedName>
        <fullName evidence="3">Lysophospholipase L1-like esterase</fullName>
    </submittedName>
</protein>
<keyword evidence="4" id="KW-1185">Reference proteome</keyword>
<feature type="signal peptide" evidence="1">
    <location>
        <begin position="1"/>
        <end position="24"/>
    </location>
</feature>
<gene>
    <name evidence="3" type="ORF">NCTC10821_00986</name>
</gene>
<proteinExistence type="predicted"/>
<name>A0A378TC74_9MYCO</name>
<dbReference type="PANTHER" id="PTHR43784:SF2">
    <property type="entry name" value="GDSL-LIKE LIPASE_ACYLHYDROLASE, PUTATIVE (AFU_ORTHOLOGUE AFUA_2G00820)-RELATED"/>
    <property type="match status" value="1"/>
</dbReference>
<keyword evidence="1" id="KW-0732">Signal</keyword>
<dbReference type="Proteomes" id="UP000254978">
    <property type="component" value="Unassembled WGS sequence"/>
</dbReference>
<dbReference type="Pfam" id="PF13472">
    <property type="entry name" value="Lipase_GDSL_2"/>
    <property type="match status" value="1"/>
</dbReference>
<dbReference type="AlphaFoldDB" id="A0A378TC74"/>
<reference evidence="3 4" key="1">
    <citation type="submission" date="2018-06" db="EMBL/GenBank/DDBJ databases">
        <authorList>
            <consortium name="Pathogen Informatics"/>
            <person name="Doyle S."/>
        </authorList>
    </citation>
    <scope>NUCLEOTIDE SEQUENCE [LARGE SCALE GENOMIC DNA]</scope>
    <source>
        <strain evidence="3 4">NCTC10821</strain>
    </source>
</reference>
<dbReference type="EMBL" id="UGQT01000001">
    <property type="protein sequence ID" value="STZ57485.1"/>
    <property type="molecule type" value="Genomic_DNA"/>
</dbReference>
<dbReference type="InterPro" id="IPR013830">
    <property type="entry name" value="SGNH_hydro"/>
</dbReference>
<dbReference type="SUPFAM" id="SSF52266">
    <property type="entry name" value="SGNH hydrolase"/>
    <property type="match status" value="1"/>
</dbReference>
<dbReference type="OrthoDB" id="8215557at2"/>
<dbReference type="InterPro" id="IPR036514">
    <property type="entry name" value="SGNH_hydro_sf"/>
</dbReference>
<organism evidence="3 4">
    <name type="scientific">Mycolicibacterium tokaiense</name>
    <dbReference type="NCBI Taxonomy" id="39695"/>
    <lineage>
        <taxon>Bacteria</taxon>
        <taxon>Bacillati</taxon>
        <taxon>Actinomycetota</taxon>
        <taxon>Actinomycetes</taxon>
        <taxon>Mycobacteriales</taxon>
        <taxon>Mycobacteriaceae</taxon>
        <taxon>Mycolicibacterium</taxon>
    </lineage>
</organism>
<dbReference type="InterPro" id="IPR053140">
    <property type="entry name" value="GDSL_Rv0518-like"/>
</dbReference>
<feature type="chain" id="PRO_5039531204" evidence="1">
    <location>
        <begin position="25"/>
        <end position="214"/>
    </location>
</feature>
<dbReference type="RefSeq" id="WP_068916139.1">
    <property type="nucleotide sequence ID" value="NZ_AP022600.1"/>
</dbReference>
<dbReference type="PANTHER" id="PTHR43784">
    <property type="entry name" value="GDSL-LIKE LIPASE/ACYLHYDROLASE, PUTATIVE (AFU_ORTHOLOGUE AFUA_2G00820)-RELATED"/>
    <property type="match status" value="1"/>
</dbReference>
<evidence type="ECO:0000259" key="2">
    <source>
        <dbReference type="Pfam" id="PF13472"/>
    </source>
</evidence>